<evidence type="ECO:0000256" key="2">
    <source>
        <dbReference type="SAM" id="MobiDB-lite"/>
    </source>
</evidence>
<keyword evidence="1" id="KW-0479">Metal-binding</keyword>
<reference evidence="4" key="2">
    <citation type="submission" date="2021-09" db="EMBL/GenBank/DDBJ databases">
        <authorList>
            <person name="Jia N."/>
            <person name="Wang J."/>
            <person name="Shi W."/>
            <person name="Du L."/>
            <person name="Sun Y."/>
            <person name="Zhan W."/>
            <person name="Jiang J."/>
            <person name="Wang Q."/>
            <person name="Zhang B."/>
            <person name="Ji P."/>
            <person name="Sakyi L.B."/>
            <person name="Cui X."/>
            <person name="Yuan T."/>
            <person name="Jiang B."/>
            <person name="Yang W."/>
            <person name="Lam T.T.-Y."/>
            <person name="Chang Q."/>
            <person name="Ding S."/>
            <person name="Wang X."/>
            <person name="Zhu J."/>
            <person name="Ruan X."/>
            <person name="Zhao L."/>
            <person name="Wei J."/>
            <person name="Que T."/>
            <person name="Du C."/>
            <person name="Cheng J."/>
            <person name="Dai P."/>
            <person name="Han X."/>
            <person name="Huang E."/>
            <person name="Gao Y."/>
            <person name="Liu J."/>
            <person name="Shao H."/>
            <person name="Ye R."/>
            <person name="Li L."/>
            <person name="Wei W."/>
            <person name="Wang X."/>
            <person name="Wang C."/>
            <person name="Huo Q."/>
            <person name="Li W."/>
            <person name="Guo W."/>
            <person name="Chen H."/>
            <person name="Chen S."/>
            <person name="Zhou L."/>
            <person name="Zhou L."/>
            <person name="Ni X."/>
            <person name="Tian J."/>
            <person name="Zhou Y."/>
            <person name="Sheng Y."/>
            <person name="Liu T."/>
            <person name="Pan Y."/>
            <person name="Xia L."/>
            <person name="Li J."/>
            <person name="Zhao F."/>
            <person name="Cao W."/>
        </authorList>
    </citation>
    <scope>NUCLEOTIDE SEQUENCE</scope>
    <source>
        <strain evidence="4">Rmic-2018</strain>
        <tissue evidence="4">Larvae</tissue>
    </source>
</reference>
<accession>A0A9J6DGD1</accession>
<feature type="compositionally biased region" description="Basic residues" evidence="2">
    <location>
        <begin position="111"/>
        <end position="123"/>
    </location>
</feature>
<dbReference type="PROSITE" id="PS50158">
    <property type="entry name" value="ZF_CCHC"/>
    <property type="match status" value="1"/>
</dbReference>
<name>A0A9J6DGD1_RHIMP</name>
<evidence type="ECO:0000259" key="3">
    <source>
        <dbReference type="PROSITE" id="PS50158"/>
    </source>
</evidence>
<dbReference type="InterPro" id="IPR036875">
    <property type="entry name" value="Znf_CCHC_sf"/>
</dbReference>
<dbReference type="Proteomes" id="UP000821866">
    <property type="component" value="Chromosome 7"/>
</dbReference>
<dbReference type="Gene3D" id="4.10.60.10">
    <property type="entry name" value="Zinc finger, CCHC-type"/>
    <property type="match status" value="1"/>
</dbReference>
<dbReference type="GO" id="GO:0008270">
    <property type="term" value="F:zinc ion binding"/>
    <property type="evidence" value="ECO:0007669"/>
    <property type="project" value="UniProtKB-KW"/>
</dbReference>
<feature type="domain" description="CCHC-type" evidence="3">
    <location>
        <begin position="43"/>
        <end position="56"/>
    </location>
</feature>
<dbReference type="EMBL" id="JABSTU010000009">
    <property type="protein sequence ID" value="KAH8021059.1"/>
    <property type="molecule type" value="Genomic_DNA"/>
</dbReference>
<reference evidence="4" key="1">
    <citation type="journal article" date="2020" name="Cell">
        <title>Large-Scale Comparative Analyses of Tick Genomes Elucidate Their Genetic Diversity and Vector Capacities.</title>
        <authorList>
            <consortium name="Tick Genome and Microbiome Consortium (TIGMIC)"/>
            <person name="Jia N."/>
            <person name="Wang J."/>
            <person name="Shi W."/>
            <person name="Du L."/>
            <person name="Sun Y."/>
            <person name="Zhan W."/>
            <person name="Jiang J.F."/>
            <person name="Wang Q."/>
            <person name="Zhang B."/>
            <person name="Ji P."/>
            <person name="Bell-Sakyi L."/>
            <person name="Cui X.M."/>
            <person name="Yuan T.T."/>
            <person name="Jiang B.G."/>
            <person name="Yang W.F."/>
            <person name="Lam T.T."/>
            <person name="Chang Q.C."/>
            <person name="Ding S.J."/>
            <person name="Wang X.J."/>
            <person name="Zhu J.G."/>
            <person name="Ruan X.D."/>
            <person name="Zhao L."/>
            <person name="Wei J.T."/>
            <person name="Ye R.Z."/>
            <person name="Que T.C."/>
            <person name="Du C.H."/>
            <person name="Zhou Y.H."/>
            <person name="Cheng J.X."/>
            <person name="Dai P.F."/>
            <person name="Guo W.B."/>
            <person name="Han X.H."/>
            <person name="Huang E.J."/>
            <person name="Li L.F."/>
            <person name="Wei W."/>
            <person name="Gao Y.C."/>
            <person name="Liu J.Z."/>
            <person name="Shao H.Z."/>
            <person name="Wang X."/>
            <person name="Wang C.C."/>
            <person name="Yang T.C."/>
            <person name="Huo Q.B."/>
            <person name="Li W."/>
            <person name="Chen H.Y."/>
            <person name="Chen S.E."/>
            <person name="Zhou L.G."/>
            <person name="Ni X.B."/>
            <person name="Tian J.H."/>
            <person name="Sheng Y."/>
            <person name="Liu T."/>
            <person name="Pan Y.S."/>
            <person name="Xia L.Y."/>
            <person name="Li J."/>
            <person name="Zhao F."/>
            <person name="Cao W.C."/>
        </authorList>
    </citation>
    <scope>NUCLEOTIDE SEQUENCE</scope>
    <source>
        <strain evidence="4">Rmic-2018</strain>
    </source>
</reference>
<evidence type="ECO:0000313" key="4">
    <source>
        <dbReference type="EMBL" id="KAH8021059.1"/>
    </source>
</evidence>
<evidence type="ECO:0000313" key="5">
    <source>
        <dbReference type="Proteomes" id="UP000821866"/>
    </source>
</evidence>
<proteinExistence type="predicted"/>
<keyword evidence="5" id="KW-1185">Reference proteome</keyword>
<comment type="caution">
    <text evidence="4">The sequence shown here is derived from an EMBL/GenBank/DDBJ whole genome shotgun (WGS) entry which is preliminary data.</text>
</comment>
<feature type="compositionally biased region" description="Polar residues" evidence="2">
    <location>
        <begin position="94"/>
        <end position="103"/>
    </location>
</feature>
<dbReference type="GO" id="GO:0003676">
    <property type="term" value="F:nucleic acid binding"/>
    <property type="evidence" value="ECO:0007669"/>
    <property type="project" value="InterPro"/>
</dbReference>
<feature type="region of interest" description="Disordered" evidence="2">
    <location>
        <begin position="1"/>
        <end position="30"/>
    </location>
</feature>
<protein>
    <recommendedName>
        <fullName evidence="3">CCHC-type domain-containing protein</fullName>
    </recommendedName>
</protein>
<feature type="region of interest" description="Disordered" evidence="2">
    <location>
        <begin position="60"/>
        <end position="129"/>
    </location>
</feature>
<keyword evidence="1" id="KW-0862">Zinc</keyword>
<dbReference type="Pfam" id="PF00098">
    <property type="entry name" value="zf-CCHC"/>
    <property type="match status" value="1"/>
</dbReference>
<organism evidence="4 5">
    <name type="scientific">Rhipicephalus microplus</name>
    <name type="common">Cattle tick</name>
    <name type="synonym">Boophilus microplus</name>
    <dbReference type="NCBI Taxonomy" id="6941"/>
    <lineage>
        <taxon>Eukaryota</taxon>
        <taxon>Metazoa</taxon>
        <taxon>Ecdysozoa</taxon>
        <taxon>Arthropoda</taxon>
        <taxon>Chelicerata</taxon>
        <taxon>Arachnida</taxon>
        <taxon>Acari</taxon>
        <taxon>Parasitiformes</taxon>
        <taxon>Ixodida</taxon>
        <taxon>Ixodoidea</taxon>
        <taxon>Ixodidae</taxon>
        <taxon>Rhipicephalinae</taxon>
        <taxon>Rhipicephalus</taxon>
        <taxon>Boophilus</taxon>
    </lineage>
</organism>
<sequence length="129" mass="14560">MPNAFVTAPPHNRRAAPAQQARHRPFTAERSQHWLGERPLPVCYNCGFEGHIARYCNYRQPSRYDRSPRFNRSGVTRAPIFPGSASYEIPGPLPNQSPASDRSVTPPPVHRANRSPSPRRRHSSPPTEN</sequence>
<evidence type="ECO:0000256" key="1">
    <source>
        <dbReference type="PROSITE-ProRule" id="PRU00047"/>
    </source>
</evidence>
<dbReference type="SUPFAM" id="SSF57756">
    <property type="entry name" value="Retrovirus zinc finger-like domains"/>
    <property type="match status" value="1"/>
</dbReference>
<dbReference type="AlphaFoldDB" id="A0A9J6DGD1"/>
<gene>
    <name evidence="4" type="ORF">HPB51_012343</name>
</gene>
<keyword evidence="1" id="KW-0863">Zinc-finger</keyword>
<dbReference type="InterPro" id="IPR001878">
    <property type="entry name" value="Znf_CCHC"/>
</dbReference>